<evidence type="ECO:0000313" key="5">
    <source>
        <dbReference type="RefSeq" id="XP_017322968.1"/>
    </source>
</evidence>
<dbReference type="InterPro" id="IPR006052">
    <property type="entry name" value="TNF_dom"/>
</dbReference>
<dbReference type="KEGG" id="ipu:108265303"/>
<reference evidence="5" key="2">
    <citation type="submission" date="2025-08" db="UniProtKB">
        <authorList>
            <consortium name="RefSeq"/>
        </authorList>
    </citation>
    <scope>IDENTIFICATION</scope>
    <source>
        <tissue evidence="5">Blood</tissue>
    </source>
</reference>
<evidence type="ECO:0000256" key="2">
    <source>
        <dbReference type="SAM" id="Phobius"/>
    </source>
</evidence>
<keyword evidence="2" id="KW-1133">Transmembrane helix</keyword>
<evidence type="ECO:0000313" key="4">
    <source>
        <dbReference type="Proteomes" id="UP000221080"/>
    </source>
</evidence>
<keyword evidence="2" id="KW-0812">Transmembrane</keyword>
<feature type="transmembrane region" description="Helical" evidence="2">
    <location>
        <begin position="35"/>
        <end position="57"/>
    </location>
</feature>
<evidence type="ECO:0000259" key="3">
    <source>
        <dbReference type="Pfam" id="PF00229"/>
    </source>
</evidence>
<accession>A0A2D0QX32</accession>
<dbReference type="Pfam" id="PF00229">
    <property type="entry name" value="TNF"/>
    <property type="match status" value="1"/>
</dbReference>
<reference evidence="4" key="1">
    <citation type="journal article" date="2016" name="Nat. Commun.">
        <title>The channel catfish genome sequence provides insights into the evolution of scale formation in teleosts.</title>
        <authorList>
            <person name="Liu Z."/>
            <person name="Liu S."/>
            <person name="Yao J."/>
            <person name="Bao L."/>
            <person name="Zhang J."/>
            <person name="Li Y."/>
            <person name="Jiang C."/>
            <person name="Sun L."/>
            <person name="Wang R."/>
            <person name="Zhang Y."/>
            <person name="Zhou T."/>
            <person name="Zeng Q."/>
            <person name="Fu Q."/>
            <person name="Gao S."/>
            <person name="Li N."/>
            <person name="Koren S."/>
            <person name="Jiang Y."/>
            <person name="Zimin A."/>
            <person name="Xu P."/>
            <person name="Phillippy A.M."/>
            <person name="Geng X."/>
            <person name="Song L."/>
            <person name="Sun F."/>
            <person name="Li C."/>
            <person name="Wang X."/>
            <person name="Chen A."/>
            <person name="Jin Y."/>
            <person name="Yuan Z."/>
            <person name="Yang Y."/>
            <person name="Tan S."/>
            <person name="Peatman E."/>
            <person name="Lu J."/>
            <person name="Qin Z."/>
            <person name="Dunham R."/>
            <person name="Li Z."/>
            <person name="Sonstegard T."/>
            <person name="Feng J."/>
            <person name="Danzmann R.G."/>
            <person name="Schroeder S."/>
            <person name="Scheffler B."/>
            <person name="Duke M.V."/>
            <person name="Ballard L."/>
            <person name="Kucuktas H."/>
            <person name="Kaltenboeck L."/>
            <person name="Liu H."/>
            <person name="Armbruster J."/>
            <person name="Xie Y."/>
            <person name="Kirby M.L."/>
            <person name="Tian Y."/>
            <person name="Flanagan M.E."/>
            <person name="Mu W."/>
            <person name="Waldbieser G.C."/>
        </authorList>
    </citation>
    <scope>NUCLEOTIDE SEQUENCE [LARGE SCALE GENOMIC DNA]</scope>
    <source>
        <strain evidence="4">SDA103</strain>
    </source>
</reference>
<feature type="domain" description="THD" evidence="3">
    <location>
        <begin position="119"/>
        <end position="224"/>
    </location>
</feature>
<gene>
    <name evidence="5" type="primary">LOC108265303</name>
</gene>
<dbReference type="Gene3D" id="2.60.120.40">
    <property type="match status" value="1"/>
</dbReference>
<keyword evidence="2" id="KW-0472">Membrane</keyword>
<proteinExistence type="inferred from homology"/>
<dbReference type="GO" id="GO:0006955">
    <property type="term" value="P:immune response"/>
    <property type="evidence" value="ECO:0007669"/>
    <property type="project" value="InterPro"/>
</dbReference>
<comment type="similarity">
    <text evidence="1">Belongs to the tumor necrosis factor family.</text>
</comment>
<dbReference type="OrthoDB" id="9936525at2759"/>
<sequence length="241" mass="27234">MDGKEERADARESYTMLTELDAIARSHRTLRRELCISRLVILCLLITCMVVCGVTYIQQVPGSKNNENVHKEKANETRAEFLTDGQENDIADAQTPLVASLTLEKSLYSVSANLTWKSYHILLNDFCLTDSGESLRIPHDGRYKLSLLITYWERDPQAGQSVLTHIINNYPIGYNKPVTILSVYETVYKTSTWYKSVFSEVVHVFNEGDRVKVQSENASLIDSAGQPSTKNLLTVQLISRL</sequence>
<dbReference type="Proteomes" id="UP000221080">
    <property type="component" value="Chromosome 5"/>
</dbReference>
<dbReference type="AlphaFoldDB" id="A0A2D0QX32"/>
<evidence type="ECO:0000256" key="1">
    <source>
        <dbReference type="ARBA" id="ARBA00008670"/>
    </source>
</evidence>
<protein>
    <submittedName>
        <fullName evidence="5">Uncharacterized protein LOC108265303</fullName>
    </submittedName>
</protein>
<dbReference type="SUPFAM" id="SSF49842">
    <property type="entry name" value="TNF-like"/>
    <property type="match status" value="1"/>
</dbReference>
<dbReference type="GO" id="GO:0016020">
    <property type="term" value="C:membrane"/>
    <property type="evidence" value="ECO:0007669"/>
    <property type="project" value="InterPro"/>
</dbReference>
<dbReference type="RefSeq" id="XP_017322968.1">
    <property type="nucleotide sequence ID" value="XM_017467479.3"/>
</dbReference>
<name>A0A2D0QX32_ICTPU</name>
<keyword evidence="4" id="KW-1185">Reference proteome</keyword>
<dbReference type="InterPro" id="IPR008983">
    <property type="entry name" value="Tumour_necrosis_fac-like_dom"/>
</dbReference>
<dbReference type="GeneID" id="108265303"/>
<dbReference type="GO" id="GO:0005164">
    <property type="term" value="F:tumor necrosis factor receptor binding"/>
    <property type="evidence" value="ECO:0007669"/>
    <property type="project" value="InterPro"/>
</dbReference>
<organism evidence="4 5">
    <name type="scientific">Ictalurus punctatus</name>
    <name type="common">Channel catfish</name>
    <name type="synonym">Silurus punctatus</name>
    <dbReference type="NCBI Taxonomy" id="7998"/>
    <lineage>
        <taxon>Eukaryota</taxon>
        <taxon>Metazoa</taxon>
        <taxon>Chordata</taxon>
        <taxon>Craniata</taxon>
        <taxon>Vertebrata</taxon>
        <taxon>Euteleostomi</taxon>
        <taxon>Actinopterygii</taxon>
        <taxon>Neopterygii</taxon>
        <taxon>Teleostei</taxon>
        <taxon>Ostariophysi</taxon>
        <taxon>Siluriformes</taxon>
        <taxon>Ictaluridae</taxon>
        <taxon>Ictalurus</taxon>
    </lineage>
</organism>